<organism evidence="1 2">
    <name type="scientific">Roseivivax sediminis</name>
    <dbReference type="NCBI Taxonomy" id="936889"/>
    <lineage>
        <taxon>Bacteria</taxon>
        <taxon>Pseudomonadati</taxon>
        <taxon>Pseudomonadota</taxon>
        <taxon>Alphaproteobacteria</taxon>
        <taxon>Rhodobacterales</taxon>
        <taxon>Roseobacteraceae</taxon>
        <taxon>Roseivivax</taxon>
    </lineage>
</organism>
<feature type="non-terminal residue" evidence="1">
    <location>
        <position position="1"/>
    </location>
</feature>
<evidence type="ECO:0000313" key="1">
    <source>
        <dbReference type="EMBL" id="SFE04309.1"/>
    </source>
</evidence>
<dbReference type="Proteomes" id="UP000325289">
    <property type="component" value="Unassembled WGS sequence"/>
</dbReference>
<evidence type="ECO:0000313" key="2">
    <source>
        <dbReference type="Proteomes" id="UP000325289"/>
    </source>
</evidence>
<sequence>ALLPTMAADAVLCTDGHATYEAIAKTTRITHFALNGGKRSRRMPKTHHINTVNALISRYRDFIRPFCGPASRNLRAYGRWHAARENGDRDYLSIFKAFLDTPRPANTLC</sequence>
<dbReference type="EMBL" id="FOMS01000005">
    <property type="protein sequence ID" value="SFE04309.1"/>
    <property type="molecule type" value="Genomic_DNA"/>
</dbReference>
<protein>
    <recommendedName>
        <fullName evidence="3">ISXO2-like transposase domain-containing protein</fullName>
    </recommendedName>
</protein>
<keyword evidence="2" id="KW-1185">Reference proteome</keyword>
<accession>A0A1I1XAB2</accession>
<proteinExistence type="predicted"/>
<name>A0A1I1XAB2_9RHOB</name>
<dbReference type="AlphaFoldDB" id="A0A1I1XAB2"/>
<gene>
    <name evidence="1" type="ORF">SAMN04515678_105306</name>
</gene>
<reference evidence="1 2" key="1">
    <citation type="submission" date="2016-10" db="EMBL/GenBank/DDBJ databases">
        <authorList>
            <person name="Varghese N."/>
            <person name="Submissions S."/>
        </authorList>
    </citation>
    <scope>NUCLEOTIDE SEQUENCE [LARGE SCALE GENOMIC DNA]</scope>
    <source>
        <strain evidence="2">YIM D21,KCTC 23444,ACCC 10710</strain>
    </source>
</reference>
<evidence type="ECO:0008006" key="3">
    <source>
        <dbReference type="Google" id="ProtNLM"/>
    </source>
</evidence>